<organism evidence="2 3">
    <name type="scientific">Aspergillus nanangensis</name>
    <dbReference type="NCBI Taxonomy" id="2582783"/>
    <lineage>
        <taxon>Eukaryota</taxon>
        <taxon>Fungi</taxon>
        <taxon>Dikarya</taxon>
        <taxon>Ascomycota</taxon>
        <taxon>Pezizomycotina</taxon>
        <taxon>Eurotiomycetes</taxon>
        <taxon>Eurotiomycetidae</taxon>
        <taxon>Eurotiales</taxon>
        <taxon>Aspergillaceae</taxon>
        <taxon>Aspergillus</taxon>
        <taxon>Aspergillus subgen. Circumdati</taxon>
    </lineage>
</organism>
<keyword evidence="3" id="KW-1185">Reference proteome</keyword>
<dbReference type="InterPro" id="IPR014851">
    <property type="entry name" value="BCS1_N"/>
</dbReference>
<comment type="caution">
    <text evidence="2">The sequence shown here is derived from an EMBL/GenBank/DDBJ whole genome shotgun (WGS) entry which is preliminary data.</text>
</comment>
<evidence type="ECO:0000313" key="3">
    <source>
        <dbReference type="Proteomes" id="UP001194746"/>
    </source>
</evidence>
<dbReference type="Pfam" id="PF08740">
    <property type="entry name" value="BCS1_N"/>
    <property type="match status" value="1"/>
</dbReference>
<dbReference type="Proteomes" id="UP001194746">
    <property type="component" value="Unassembled WGS sequence"/>
</dbReference>
<accession>A0AAD4CAQ1</accession>
<proteinExistence type="predicted"/>
<name>A0AAD4CAQ1_ASPNN</name>
<feature type="domain" description="BCS1 N-terminal" evidence="1">
    <location>
        <begin position="53"/>
        <end position="206"/>
    </location>
</feature>
<reference evidence="2" key="2">
    <citation type="submission" date="2020-02" db="EMBL/GenBank/DDBJ databases">
        <authorList>
            <person name="Gilchrist C.L.M."/>
            <person name="Chooi Y.-H."/>
        </authorList>
    </citation>
    <scope>NUCLEOTIDE SEQUENCE</scope>
    <source>
        <strain evidence="2">MST-FP2251</strain>
    </source>
</reference>
<dbReference type="SMART" id="SM01024">
    <property type="entry name" value="BCS1_N"/>
    <property type="match status" value="1"/>
</dbReference>
<dbReference type="EMBL" id="VCAU01000195">
    <property type="protein sequence ID" value="KAF9882984.1"/>
    <property type="molecule type" value="Genomic_DNA"/>
</dbReference>
<reference evidence="2" key="1">
    <citation type="journal article" date="2019" name="Beilstein J. Org. Chem.">
        <title>Nanangenines: drimane sesquiterpenoids as the dominant metabolite cohort of a novel Australian fungus, Aspergillus nanangensis.</title>
        <authorList>
            <person name="Lacey H.J."/>
            <person name="Gilchrist C.L.M."/>
            <person name="Crombie A."/>
            <person name="Kalaitzis J.A."/>
            <person name="Vuong D."/>
            <person name="Rutledge P.J."/>
            <person name="Turner P."/>
            <person name="Pitt J.I."/>
            <person name="Lacey E."/>
            <person name="Chooi Y.H."/>
            <person name="Piggott A.M."/>
        </authorList>
    </citation>
    <scope>NUCLEOTIDE SEQUENCE</scope>
    <source>
        <strain evidence="2">MST-FP2251</strain>
    </source>
</reference>
<gene>
    <name evidence="2" type="ORF">FE257_004354</name>
</gene>
<evidence type="ECO:0000259" key="1">
    <source>
        <dbReference type="SMART" id="SM01024"/>
    </source>
</evidence>
<sequence>MASPNISMPSSSSSILTASDSLMLDAFIPGYSFVSQLVSSQLHIDLSQYVPYIIISLLFAASARYTWHRVKYVFEDYCVSIAEIRLDDDIYNYLMYWLARQPFTTRTTHFLAGTRTNNSYRGYYHNSNDDFEDAEFDSEDEYDQNGNALAFDDYWAKVKNRDKYKRLRFTPSEGTHYFWFRGKLLAFVRVREDNNSSGYMRWTMPERL</sequence>
<dbReference type="AlphaFoldDB" id="A0AAD4CAQ1"/>
<protein>
    <recommendedName>
        <fullName evidence="1">BCS1 N-terminal domain-containing protein</fullName>
    </recommendedName>
</protein>
<evidence type="ECO:0000313" key="2">
    <source>
        <dbReference type="EMBL" id="KAF9882984.1"/>
    </source>
</evidence>